<accession>A0A3S0WYA1</accession>
<reference evidence="1 2" key="1">
    <citation type="submission" date="2018-12" db="EMBL/GenBank/DDBJ databases">
        <authorList>
            <person name="Yang Y."/>
        </authorList>
    </citation>
    <scope>NUCLEOTIDE SEQUENCE [LARGE SCALE GENOMIC DNA]</scope>
    <source>
        <strain evidence="1 2">GSF71</strain>
    </source>
</reference>
<proteinExistence type="predicted"/>
<protein>
    <submittedName>
        <fullName evidence="1">Uncharacterized protein</fullName>
    </submittedName>
</protein>
<dbReference type="OrthoDB" id="7305033at2"/>
<dbReference type="EMBL" id="RZIJ01000012">
    <property type="protein sequence ID" value="RUQ69243.1"/>
    <property type="molecule type" value="Genomic_DNA"/>
</dbReference>
<organism evidence="1 2">
    <name type="scientific">Azospirillum doebereinerae</name>
    <dbReference type="NCBI Taxonomy" id="92933"/>
    <lineage>
        <taxon>Bacteria</taxon>
        <taxon>Pseudomonadati</taxon>
        <taxon>Pseudomonadota</taxon>
        <taxon>Alphaproteobacteria</taxon>
        <taxon>Rhodospirillales</taxon>
        <taxon>Azospirillaceae</taxon>
        <taxon>Azospirillum</taxon>
    </lineage>
</organism>
<dbReference type="RefSeq" id="WP_126999548.1">
    <property type="nucleotide sequence ID" value="NZ_JBNPXW010000003.1"/>
</dbReference>
<sequence>MITAASFRVGDRVTVHSGQSGPQAIATVERFTHDKRCMVLSDGTEWRADGRRQWGFRGSFYKGPVVEPIAEGDEDHVSKRRGIGALRKFADGLTMDSPLSGEALRRILDAVDREKAAVGGESATNT</sequence>
<name>A0A3S0WYA1_9PROT</name>
<evidence type="ECO:0000313" key="2">
    <source>
        <dbReference type="Proteomes" id="UP000280346"/>
    </source>
</evidence>
<dbReference type="Proteomes" id="UP000280346">
    <property type="component" value="Unassembled WGS sequence"/>
</dbReference>
<keyword evidence="2" id="KW-1185">Reference proteome</keyword>
<dbReference type="AlphaFoldDB" id="A0A3S0WYA1"/>
<evidence type="ECO:0000313" key="1">
    <source>
        <dbReference type="EMBL" id="RUQ69243.1"/>
    </source>
</evidence>
<comment type="caution">
    <text evidence="1">The sequence shown here is derived from an EMBL/GenBank/DDBJ whole genome shotgun (WGS) entry which is preliminary data.</text>
</comment>
<gene>
    <name evidence="1" type="ORF">EJ913_15830</name>
</gene>